<gene>
    <name evidence="2" type="ORF">V6N11_039432</name>
</gene>
<sequence>MVIMQLANETMWARNVHKRGRGNHSASISSSQNLVVVVNIDEEMKTIGDEIEELDKEIPPSNNTRGITQEYNYDALPTDPFKRARQSKI</sequence>
<evidence type="ECO:0000313" key="2">
    <source>
        <dbReference type="EMBL" id="KAK9026597.1"/>
    </source>
</evidence>
<feature type="compositionally biased region" description="Polar residues" evidence="1">
    <location>
        <begin position="60"/>
        <end position="71"/>
    </location>
</feature>
<dbReference type="Proteomes" id="UP001396334">
    <property type="component" value="Unassembled WGS sequence"/>
</dbReference>
<feature type="region of interest" description="Disordered" evidence="1">
    <location>
        <begin position="56"/>
        <end position="89"/>
    </location>
</feature>
<accession>A0ABR2SN74</accession>
<protein>
    <submittedName>
        <fullName evidence="2">Uncharacterized protein</fullName>
    </submittedName>
</protein>
<reference evidence="2 3" key="1">
    <citation type="journal article" date="2024" name="G3 (Bethesda)">
        <title>Genome assembly of Hibiscus sabdariffa L. provides insights into metabolisms of medicinal natural products.</title>
        <authorList>
            <person name="Kim T."/>
        </authorList>
    </citation>
    <scope>NUCLEOTIDE SEQUENCE [LARGE SCALE GENOMIC DNA]</scope>
    <source>
        <strain evidence="2">TK-2024</strain>
        <tissue evidence="2">Old leaves</tissue>
    </source>
</reference>
<organism evidence="2 3">
    <name type="scientific">Hibiscus sabdariffa</name>
    <name type="common">roselle</name>
    <dbReference type="NCBI Taxonomy" id="183260"/>
    <lineage>
        <taxon>Eukaryota</taxon>
        <taxon>Viridiplantae</taxon>
        <taxon>Streptophyta</taxon>
        <taxon>Embryophyta</taxon>
        <taxon>Tracheophyta</taxon>
        <taxon>Spermatophyta</taxon>
        <taxon>Magnoliopsida</taxon>
        <taxon>eudicotyledons</taxon>
        <taxon>Gunneridae</taxon>
        <taxon>Pentapetalae</taxon>
        <taxon>rosids</taxon>
        <taxon>malvids</taxon>
        <taxon>Malvales</taxon>
        <taxon>Malvaceae</taxon>
        <taxon>Malvoideae</taxon>
        <taxon>Hibiscus</taxon>
    </lineage>
</organism>
<evidence type="ECO:0000313" key="3">
    <source>
        <dbReference type="Proteomes" id="UP001396334"/>
    </source>
</evidence>
<keyword evidence="3" id="KW-1185">Reference proteome</keyword>
<dbReference type="EMBL" id="JBBPBN010000013">
    <property type="protein sequence ID" value="KAK9026597.1"/>
    <property type="molecule type" value="Genomic_DNA"/>
</dbReference>
<comment type="caution">
    <text evidence="2">The sequence shown here is derived from an EMBL/GenBank/DDBJ whole genome shotgun (WGS) entry which is preliminary data.</text>
</comment>
<proteinExistence type="predicted"/>
<name>A0ABR2SN74_9ROSI</name>
<evidence type="ECO:0000256" key="1">
    <source>
        <dbReference type="SAM" id="MobiDB-lite"/>
    </source>
</evidence>